<evidence type="ECO:0000256" key="5">
    <source>
        <dbReference type="SAM" id="Phobius"/>
    </source>
</evidence>
<evidence type="ECO:0000256" key="1">
    <source>
        <dbReference type="ARBA" id="ARBA00004141"/>
    </source>
</evidence>
<dbReference type="STRING" id="1116472.MGMO_35c00220"/>
<organism evidence="7 8">
    <name type="scientific">Methyloglobulus morosus KoM1</name>
    <dbReference type="NCBI Taxonomy" id="1116472"/>
    <lineage>
        <taxon>Bacteria</taxon>
        <taxon>Pseudomonadati</taxon>
        <taxon>Pseudomonadota</taxon>
        <taxon>Gammaproteobacteria</taxon>
        <taxon>Methylococcales</taxon>
        <taxon>Methylococcaceae</taxon>
        <taxon>Methyloglobulus</taxon>
    </lineage>
</organism>
<comment type="subcellular location">
    <subcellularLocation>
        <location evidence="1">Membrane</location>
        <topology evidence="1">Multi-pass membrane protein</topology>
    </subcellularLocation>
</comment>
<evidence type="ECO:0000256" key="3">
    <source>
        <dbReference type="ARBA" id="ARBA00022989"/>
    </source>
</evidence>
<keyword evidence="4 5" id="KW-0472">Membrane</keyword>
<keyword evidence="2 5" id="KW-0812">Transmembrane</keyword>
<dbReference type="EMBL" id="AYLO01000034">
    <property type="protein sequence ID" value="ESS73126.1"/>
    <property type="molecule type" value="Genomic_DNA"/>
</dbReference>
<feature type="transmembrane region" description="Helical" evidence="5">
    <location>
        <begin position="113"/>
        <end position="133"/>
    </location>
</feature>
<evidence type="ECO:0000259" key="6">
    <source>
        <dbReference type="Pfam" id="PF00916"/>
    </source>
</evidence>
<dbReference type="InterPro" id="IPR011547">
    <property type="entry name" value="SLC26A/SulP_dom"/>
</dbReference>
<protein>
    <submittedName>
        <fullName evidence="7">Sulfate permease-like transporter, MFS superfamily</fullName>
    </submittedName>
</protein>
<feature type="transmembrane region" description="Helical" evidence="5">
    <location>
        <begin position="360"/>
        <end position="378"/>
    </location>
</feature>
<feature type="transmembrane region" description="Helical" evidence="5">
    <location>
        <begin position="198"/>
        <end position="220"/>
    </location>
</feature>
<dbReference type="RefSeq" id="WP_023493870.1">
    <property type="nucleotide sequence ID" value="NZ_AYLO01000034.1"/>
</dbReference>
<name>V5E0P9_9GAMM</name>
<dbReference type="InterPro" id="IPR001902">
    <property type="entry name" value="SLC26A/SulP_fam"/>
</dbReference>
<evidence type="ECO:0000313" key="8">
    <source>
        <dbReference type="Proteomes" id="UP000017842"/>
    </source>
</evidence>
<evidence type="ECO:0000256" key="2">
    <source>
        <dbReference type="ARBA" id="ARBA00022692"/>
    </source>
</evidence>
<dbReference type="GO" id="GO:0016020">
    <property type="term" value="C:membrane"/>
    <property type="evidence" value="ECO:0007669"/>
    <property type="project" value="UniProtKB-SubCell"/>
</dbReference>
<evidence type="ECO:0000313" key="7">
    <source>
        <dbReference type="EMBL" id="ESS73126.1"/>
    </source>
</evidence>
<feature type="transmembrane region" description="Helical" evidence="5">
    <location>
        <begin position="305"/>
        <end position="324"/>
    </location>
</feature>
<dbReference type="OrthoDB" id="9769739at2"/>
<feature type="transmembrane region" description="Helical" evidence="5">
    <location>
        <begin position="263"/>
        <end position="284"/>
    </location>
</feature>
<dbReference type="PATRIC" id="fig|1116472.3.peg.1006"/>
<dbReference type="eggNOG" id="COG0659">
    <property type="taxonomic scope" value="Bacteria"/>
</dbReference>
<comment type="caution">
    <text evidence="7">The sequence shown here is derived from an EMBL/GenBank/DDBJ whole genome shotgun (WGS) entry which is preliminary data.</text>
</comment>
<keyword evidence="8" id="KW-1185">Reference proteome</keyword>
<accession>V5E0P9</accession>
<dbReference type="PANTHER" id="PTHR11814">
    <property type="entry name" value="SULFATE TRANSPORTER"/>
    <property type="match status" value="1"/>
</dbReference>
<feature type="transmembrane region" description="Helical" evidence="5">
    <location>
        <begin position="86"/>
        <end position="106"/>
    </location>
</feature>
<dbReference type="Pfam" id="PF00916">
    <property type="entry name" value="Sulfate_transp"/>
    <property type="match status" value="1"/>
</dbReference>
<feature type="domain" description="SLC26A/SulP transporter" evidence="6">
    <location>
        <begin position="13"/>
        <end position="390"/>
    </location>
</feature>
<feature type="transmembrane region" description="Helical" evidence="5">
    <location>
        <begin position="398"/>
        <end position="425"/>
    </location>
</feature>
<dbReference type="Proteomes" id="UP000017842">
    <property type="component" value="Unassembled WGS sequence"/>
</dbReference>
<dbReference type="GO" id="GO:0055085">
    <property type="term" value="P:transmembrane transport"/>
    <property type="evidence" value="ECO:0007669"/>
    <property type="project" value="InterPro"/>
</dbReference>
<feature type="transmembrane region" description="Helical" evidence="5">
    <location>
        <begin position="16"/>
        <end position="35"/>
    </location>
</feature>
<feature type="transmembrane region" description="Helical" evidence="5">
    <location>
        <begin position="170"/>
        <end position="191"/>
    </location>
</feature>
<reference evidence="7 8" key="1">
    <citation type="journal article" date="2013" name="Genome Announc.">
        <title>Draft Genome Sequence of the Methanotrophic Gammaproteobacterium Methyloglobulus morosus DSM 22980 Strain KoM1.</title>
        <authorList>
            <person name="Poehlein A."/>
            <person name="Deutzmann J.S."/>
            <person name="Daniel R."/>
            <person name="Simeonova D.D."/>
        </authorList>
    </citation>
    <scope>NUCLEOTIDE SEQUENCE [LARGE SCALE GENOMIC DNA]</scope>
    <source>
        <strain evidence="7 8">KoM1</strain>
    </source>
</reference>
<sequence>MIHQARYYFRHVKEDIPAGIVVFLVALPLCLGIALASGVPLFSGLIAGLVGGLVVAWLSGSQLSVSGPAAGLTVIVFNALQTLGDFQAFLLACVLAGMMQLALGFLKAGIIGSFFPSAVIKGMLAAIGLILIIKQVPHAVGYDASFEGDESYMKETAESSFFELFDSLQAISPGAVVISAVGLLILIVWELPWFKRQALLNLIPGPLVTVVWGVCFNQFAVQFAPDWQVKPEHLVNLPVSEHPGDFLNHLVFPDFSYLNNPQVYVVAVTIAIIASLETLLSLEATDKLDPLKRLTPTNRELKAQGMGNIISGLLGGLPMTAVIVRSSANINAGGKTSLSCFVHGVCLLISILFFARYLNAIPLACLAAILLYTGYKLAKPSMFMEFYRKGMSQLLPFVITVGAILATDLLKGMAIGMAIGLFFVIRANYNAAISMTRTNNHYQITLNKDVSFLNKALLRKFILLVEENENSKVTIDAHKAQFIDHDILETIDDFMASAQDSNITVEVIDVYGKEKIRKTQELTLFDGFSPIPQPHEKNYHGGVDGL</sequence>
<keyword evidence="3 5" id="KW-1133">Transmembrane helix</keyword>
<dbReference type="AlphaFoldDB" id="V5E0P9"/>
<proteinExistence type="predicted"/>
<evidence type="ECO:0000256" key="4">
    <source>
        <dbReference type="ARBA" id="ARBA00023136"/>
    </source>
</evidence>
<gene>
    <name evidence="7" type="ORF">MGMO_35c00220</name>
</gene>